<evidence type="ECO:0000259" key="3">
    <source>
        <dbReference type="PROSITE" id="PS51898"/>
    </source>
</evidence>
<dbReference type="SUPFAM" id="SSF56349">
    <property type="entry name" value="DNA breaking-rejoining enzymes"/>
    <property type="match status" value="1"/>
</dbReference>
<evidence type="ECO:0000256" key="2">
    <source>
        <dbReference type="SAM" id="MobiDB-lite"/>
    </source>
</evidence>
<dbReference type="EMBL" id="JAMQOM010000002">
    <property type="protein sequence ID" value="MDS0220865.1"/>
    <property type="molecule type" value="Genomic_DNA"/>
</dbReference>
<evidence type="ECO:0000313" key="5">
    <source>
        <dbReference type="Proteomes" id="UP001253439"/>
    </source>
</evidence>
<dbReference type="InterPro" id="IPR013762">
    <property type="entry name" value="Integrase-like_cat_sf"/>
</dbReference>
<accession>A0AAE4JGU7</accession>
<feature type="region of interest" description="Disordered" evidence="2">
    <location>
        <begin position="255"/>
        <end position="274"/>
    </location>
</feature>
<proteinExistence type="predicted"/>
<keyword evidence="5" id="KW-1185">Reference proteome</keyword>
<name>A0AAE4JGU7_9EURY</name>
<dbReference type="Pfam" id="PF00589">
    <property type="entry name" value="Phage_integrase"/>
    <property type="match status" value="1"/>
</dbReference>
<dbReference type="GO" id="GO:0003677">
    <property type="term" value="F:DNA binding"/>
    <property type="evidence" value="ECO:0007669"/>
    <property type="project" value="InterPro"/>
</dbReference>
<dbReference type="GO" id="GO:0006310">
    <property type="term" value="P:DNA recombination"/>
    <property type="evidence" value="ECO:0007669"/>
    <property type="project" value="UniProtKB-KW"/>
</dbReference>
<gene>
    <name evidence="4" type="ORF">NDI54_05790</name>
</gene>
<feature type="region of interest" description="Disordered" evidence="2">
    <location>
        <begin position="105"/>
        <end position="127"/>
    </location>
</feature>
<dbReference type="InterPro" id="IPR011010">
    <property type="entry name" value="DNA_brk_join_enz"/>
</dbReference>
<feature type="domain" description="Tyr recombinase" evidence="3">
    <location>
        <begin position="133"/>
        <end position="315"/>
    </location>
</feature>
<reference evidence="4 5" key="1">
    <citation type="submission" date="2022-06" db="EMBL/GenBank/DDBJ databases">
        <title>Haloarcula sp. a new haloarchaeum isolate from saline soil.</title>
        <authorList>
            <person name="Strakova D."/>
            <person name="Galisteo C."/>
            <person name="Sanchez-Porro C."/>
            <person name="Ventosa A."/>
        </authorList>
    </citation>
    <scope>NUCLEOTIDE SEQUENCE [LARGE SCALE GENOMIC DNA]</scope>
    <source>
        <strain evidence="4 5">S1AR25-5A</strain>
    </source>
</reference>
<dbReference type="Gene3D" id="1.10.443.10">
    <property type="entry name" value="Intergrase catalytic core"/>
    <property type="match status" value="1"/>
</dbReference>
<feature type="compositionally biased region" description="Basic and acidic residues" evidence="2">
    <location>
        <begin position="105"/>
        <end position="117"/>
    </location>
</feature>
<protein>
    <submittedName>
        <fullName evidence="4">Site-specific integrase</fullName>
    </submittedName>
</protein>
<dbReference type="CDD" id="cd00397">
    <property type="entry name" value="DNA_BRE_C"/>
    <property type="match status" value="1"/>
</dbReference>
<dbReference type="GO" id="GO:0015074">
    <property type="term" value="P:DNA integration"/>
    <property type="evidence" value="ECO:0007669"/>
    <property type="project" value="InterPro"/>
</dbReference>
<dbReference type="RefSeq" id="WP_310895532.1">
    <property type="nucleotide sequence ID" value="NZ_JAMQOM010000002.1"/>
</dbReference>
<sequence>MANDYRPSINRLRERLRESDDIAEADAEALLEYSRELDALGQAEIGDASHEKYLMRLVKMAEETGGLADALESTDAAKDLNSWIEDTYQNPESNKTARDSLRSFGEHATEDEGKPDSIEWIPTGYPSNFDRSPDPSKMYRWEDHVVPMLDACRNFRDEALIALAFDIGPRSGELQDLTIGDLSDHDYGLQVTVDGKVGRRSPVLLIAPNRVQQWLQTHPAPDDPTAPLWSKLNSPESISPEMIRKIFRQAVDRVDITPPSTPTPTRFRKSSASHLARRGVSQTALENRYGWVRGSDEAARYIAVFGEESEREIAMALGVDVGDDEPEPLGPITCTRCDQETPRDKDRCVWCGQPLSLEAANEAKATQKAGLQALAQLVAEDDVPEDDAVEVIDGLIDSRVQAALDEDGHD</sequence>
<dbReference type="Proteomes" id="UP001253439">
    <property type="component" value="Unassembled WGS sequence"/>
</dbReference>
<dbReference type="InterPro" id="IPR002104">
    <property type="entry name" value="Integrase_catalytic"/>
</dbReference>
<organism evidence="4 5">
    <name type="scientific">Haloarcula terrestris</name>
    <dbReference type="NCBI Taxonomy" id="2950533"/>
    <lineage>
        <taxon>Archaea</taxon>
        <taxon>Methanobacteriati</taxon>
        <taxon>Methanobacteriota</taxon>
        <taxon>Stenosarchaea group</taxon>
        <taxon>Halobacteria</taxon>
        <taxon>Halobacteriales</taxon>
        <taxon>Haloarculaceae</taxon>
        <taxon>Haloarcula</taxon>
    </lineage>
</organism>
<comment type="caution">
    <text evidence="4">The sequence shown here is derived from an EMBL/GenBank/DDBJ whole genome shotgun (WGS) entry which is preliminary data.</text>
</comment>
<keyword evidence="1" id="KW-0233">DNA recombination</keyword>
<dbReference type="AlphaFoldDB" id="A0AAE4JGU7"/>
<evidence type="ECO:0000313" key="4">
    <source>
        <dbReference type="EMBL" id="MDS0220865.1"/>
    </source>
</evidence>
<evidence type="ECO:0000256" key="1">
    <source>
        <dbReference type="ARBA" id="ARBA00023172"/>
    </source>
</evidence>
<dbReference type="PROSITE" id="PS51898">
    <property type="entry name" value="TYR_RECOMBINASE"/>
    <property type="match status" value="1"/>
</dbReference>